<dbReference type="GeneID" id="72065332"/>
<dbReference type="GO" id="GO:0016020">
    <property type="term" value="C:membrane"/>
    <property type="evidence" value="ECO:0007669"/>
    <property type="project" value="UniProtKB-SubCell"/>
</dbReference>
<keyword evidence="3 5" id="KW-1133">Transmembrane helix</keyword>
<keyword evidence="2 5" id="KW-0812">Transmembrane</keyword>
<evidence type="ECO:0000256" key="5">
    <source>
        <dbReference type="SAM" id="Phobius"/>
    </source>
</evidence>
<dbReference type="Pfam" id="PF04479">
    <property type="entry name" value="RTA1"/>
    <property type="match status" value="1"/>
</dbReference>
<proteinExistence type="predicted"/>
<accession>A0A9Q8QD38</accession>
<gene>
    <name evidence="6" type="ORF">JDV02_003373</name>
</gene>
<feature type="transmembrane region" description="Helical" evidence="5">
    <location>
        <begin position="82"/>
        <end position="102"/>
    </location>
</feature>
<dbReference type="AlphaFoldDB" id="A0A9Q8QD38"/>
<evidence type="ECO:0000256" key="1">
    <source>
        <dbReference type="ARBA" id="ARBA00004141"/>
    </source>
</evidence>
<evidence type="ECO:0000256" key="3">
    <source>
        <dbReference type="ARBA" id="ARBA00022989"/>
    </source>
</evidence>
<feature type="transmembrane region" description="Helical" evidence="5">
    <location>
        <begin position="191"/>
        <end position="211"/>
    </location>
</feature>
<dbReference type="OrthoDB" id="5384040at2759"/>
<organism evidence="6 7">
    <name type="scientific">Purpureocillium takamizusanense</name>
    <dbReference type="NCBI Taxonomy" id="2060973"/>
    <lineage>
        <taxon>Eukaryota</taxon>
        <taxon>Fungi</taxon>
        <taxon>Dikarya</taxon>
        <taxon>Ascomycota</taxon>
        <taxon>Pezizomycotina</taxon>
        <taxon>Sordariomycetes</taxon>
        <taxon>Hypocreomycetidae</taxon>
        <taxon>Hypocreales</taxon>
        <taxon>Ophiocordycipitaceae</taxon>
        <taxon>Purpureocillium</taxon>
    </lineage>
</organism>
<dbReference type="InterPro" id="IPR007568">
    <property type="entry name" value="RTA1"/>
</dbReference>
<dbReference type="Proteomes" id="UP000829364">
    <property type="component" value="Chromosome 2"/>
</dbReference>
<keyword evidence="7" id="KW-1185">Reference proteome</keyword>
<comment type="subcellular location">
    <subcellularLocation>
        <location evidence="1">Membrane</location>
        <topology evidence="1">Multi-pass membrane protein</topology>
    </subcellularLocation>
</comment>
<sequence length="335" mass="37199">MVALTAATPTIALAVSTTALTASPTCTTAIPDQNGFVPPDSCNANYGFYPRWEDNVAFAIAFGLTTAAHLAQSMILKKPFCWVIIMGALWECTCFVLRALGAKDQQESLYVTLSTLLFLLAPLWINAFCYMVVARLVYFLQPEKKAAGIGARWLAKGFVIADVISFFVQAAGGAMMADQHDTDKANTGRNIYMVGVGIQLVFVMVFLVITVRFHRDLLRNMRIGKVKTRDCWTGTLVWVIYFVLMLIIERIIFRLIEFSQGASSSNPILQHEAFQLYLDALPMLLAIASLNFVHPGMVLKGPESSFPSSKIRWWRGRSAAFEPLALQSLERQPLN</sequence>
<feature type="transmembrane region" description="Helical" evidence="5">
    <location>
        <begin position="108"/>
        <end position="133"/>
    </location>
</feature>
<feature type="transmembrane region" description="Helical" evidence="5">
    <location>
        <begin position="232"/>
        <end position="253"/>
    </location>
</feature>
<protein>
    <submittedName>
        <fullName evidence="6">Uncharacterized protein</fullName>
    </submittedName>
</protein>
<name>A0A9Q8QD38_9HYPO</name>
<dbReference type="PANTHER" id="PTHR31465:SF15">
    <property type="entry name" value="LIPID TRANSPORTER ATNI-RELATED"/>
    <property type="match status" value="1"/>
</dbReference>
<reference evidence="6" key="1">
    <citation type="submission" date="2021-11" db="EMBL/GenBank/DDBJ databases">
        <title>Purpureocillium_takamizusanense_genome.</title>
        <authorList>
            <person name="Nguyen N.-H."/>
        </authorList>
    </citation>
    <scope>NUCLEOTIDE SEQUENCE</scope>
    <source>
        <strain evidence="6">PT3</strain>
    </source>
</reference>
<feature type="transmembrane region" description="Helical" evidence="5">
    <location>
        <begin position="153"/>
        <end position="171"/>
    </location>
</feature>
<evidence type="ECO:0000256" key="4">
    <source>
        <dbReference type="ARBA" id="ARBA00023136"/>
    </source>
</evidence>
<dbReference type="KEGG" id="ptkz:JDV02_003373"/>
<keyword evidence="4 5" id="KW-0472">Membrane</keyword>
<dbReference type="EMBL" id="CP086355">
    <property type="protein sequence ID" value="UNI16991.1"/>
    <property type="molecule type" value="Genomic_DNA"/>
</dbReference>
<evidence type="ECO:0000313" key="6">
    <source>
        <dbReference type="EMBL" id="UNI16991.1"/>
    </source>
</evidence>
<evidence type="ECO:0000256" key="2">
    <source>
        <dbReference type="ARBA" id="ARBA00022692"/>
    </source>
</evidence>
<evidence type="ECO:0000313" key="7">
    <source>
        <dbReference type="Proteomes" id="UP000829364"/>
    </source>
</evidence>
<dbReference type="PANTHER" id="PTHR31465">
    <property type="entry name" value="PROTEIN RTA1-RELATED"/>
    <property type="match status" value="1"/>
</dbReference>
<dbReference type="RefSeq" id="XP_047840472.1">
    <property type="nucleotide sequence ID" value="XM_047984498.1"/>
</dbReference>